<dbReference type="RefSeq" id="WP_049685999.1">
    <property type="nucleotide sequence ID" value="NZ_CP009170.1"/>
</dbReference>
<gene>
    <name evidence="2" type="ORF">TKV_c22990</name>
</gene>
<evidence type="ECO:0000313" key="3">
    <source>
        <dbReference type="Proteomes" id="UP000029669"/>
    </source>
</evidence>
<name>A0A097AUE3_THEKI</name>
<reference evidence="3" key="1">
    <citation type="journal article" date="2015" name="Genome Announc.">
        <title>Whole-Genome Sequences of 80 Environmental and Clinical Isolates of Burkholderia pseudomallei.</title>
        <authorList>
            <person name="Johnson S.L."/>
            <person name="Baker A.L."/>
            <person name="Chain P.S."/>
            <person name="Currie B.J."/>
            <person name="Daligault H.E."/>
            <person name="Davenport K.W."/>
            <person name="Davis C.B."/>
            <person name="Inglis T.J."/>
            <person name="Kaestli M."/>
            <person name="Koren S."/>
            <person name="Mayo M."/>
            <person name="Merritt A.J."/>
            <person name="Price E.P."/>
            <person name="Sarovich D.S."/>
            <person name="Warner J."/>
            <person name="Rosovitz M.J."/>
        </authorList>
    </citation>
    <scope>NUCLEOTIDE SEQUENCE [LARGE SCALE GENOMIC DNA]</scope>
    <source>
        <strain evidence="3">DSM 2030</strain>
    </source>
</reference>
<dbReference type="HOGENOM" id="CLU_150612_0_0_9"/>
<keyword evidence="1" id="KW-1133">Transmembrane helix</keyword>
<proteinExistence type="predicted"/>
<keyword evidence="1" id="KW-0472">Membrane</keyword>
<evidence type="ECO:0000256" key="1">
    <source>
        <dbReference type="SAM" id="Phobius"/>
    </source>
</evidence>
<dbReference type="OrthoDB" id="1683367at2"/>
<evidence type="ECO:0000313" key="2">
    <source>
        <dbReference type="EMBL" id="AIS53426.1"/>
    </source>
</evidence>
<sequence length="122" mass="13822">MWLLSGIGGVVLAYFLNRIAVNKYKEKAIIYFVPIIEEACKTLAGYITSSIILSHIIFGIAEAVNDYKRSSYKINLKAAVLSILSHTFFGWISYYLVLHTNIFFAIAVASLVHGFWNRVMLR</sequence>
<feature type="transmembrane region" description="Helical" evidence="1">
    <location>
        <begin position="44"/>
        <end position="64"/>
    </location>
</feature>
<dbReference type="Proteomes" id="UP000029669">
    <property type="component" value="Chromosome"/>
</dbReference>
<dbReference type="KEGG" id="tki:TKV_c22990"/>
<dbReference type="EMBL" id="CP009170">
    <property type="protein sequence ID" value="AIS53426.1"/>
    <property type="molecule type" value="Genomic_DNA"/>
</dbReference>
<accession>A0A097AUE3</accession>
<dbReference type="STRING" id="2325.TKV_c22990"/>
<organism evidence="2 3">
    <name type="scientific">Thermoanaerobacter kivui</name>
    <name type="common">Acetogenium kivui</name>
    <dbReference type="NCBI Taxonomy" id="2325"/>
    <lineage>
        <taxon>Bacteria</taxon>
        <taxon>Bacillati</taxon>
        <taxon>Bacillota</taxon>
        <taxon>Clostridia</taxon>
        <taxon>Thermoanaerobacterales</taxon>
        <taxon>Thermoanaerobacteraceae</taxon>
        <taxon>Thermoanaerobacter</taxon>
    </lineage>
</organism>
<keyword evidence="3" id="KW-1185">Reference proteome</keyword>
<protein>
    <submittedName>
        <fullName evidence="2">Uncharacterized protein</fullName>
    </submittedName>
</protein>
<feature type="transmembrane region" description="Helical" evidence="1">
    <location>
        <begin position="102"/>
        <end position="121"/>
    </location>
</feature>
<dbReference type="eggNOG" id="ENOG5032TN0">
    <property type="taxonomic scope" value="Bacteria"/>
</dbReference>
<dbReference type="AlphaFoldDB" id="A0A097AUE3"/>
<keyword evidence="1" id="KW-0812">Transmembrane</keyword>